<evidence type="ECO:0000259" key="2">
    <source>
        <dbReference type="Pfam" id="PF07157"/>
    </source>
</evidence>
<gene>
    <name evidence="3" type="ORF">RBATCC27255_00057</name>
</gene>
<sequence length="171" mass="19691">MKPVPMKFGEYVWHHNPQNISFECDKSVAEMKSPFGESSVQDMGRKNMKISGSGQLYGEDCAEQFEKLFEVFRNSGKEVLSVPSLPSVYAVFEKLEIKGEPKPNVLEYSFVFREVMEKKQKTVITYFDCENGQTLWDIAYKTGVKIDELVRLNPDVKFPDDDLGTRRVRLC</sequence>
<dbReference type="CDD" id="cd00118">
    <property type="entry name" value="LysM"/>
    <property type="match status" value="1"/>
</dbReference>
<protein>
    <submittedName>
        <fullName evidence="3">Mu-like prophage DNA circulation protein</fullName>
    </submittedName>
</protein>
<dbReference type="AlphaFoldDB" id="A0A2N0V0H4"/>
<organism evidence="3 4">
    <name type="scientific">Ruminococcus bromii</name>
    <dbReference type="NCBI Taxonomy" id="40518"/>
    <lineage>
        <taxon>Bacteria</taxon>
        <taxon>Bacillati</taxon>
        <taxon>Bacillota</taxon>
        <taxon>Clostridia</taxon>
        <taxon>Eubacteriales</taxon>
        <taxon>Oscillospiraceae</taxon>
        <taxon>Ruminococcus</taxon>
    </lineage>
</organism>
<evidence type="ECO:0000313" key="3">
    <source>
        <dbReference type="EMBL" id="PKD32743.1"/>
    </source>
</evidence>
<dbReference type="Pfam" id="PF07157">
    <property type="entry name" value="DNA_circ_N"/>
    <property type="match status" value="1"/>
</dbReference>
<proteinExistence type="predicted"/>
<dbReference type="Proteomes" id="UP000233425">
    <property type="component" value="Unassembled WGS sequence"/>
</dbReference>
<accession>A0A2N0V0H4</accession>
<name>A0A2N0V0H4_9FIRM</name>
<comment type="caution">
    <text evidence="3">The sequence shown here is derived from an EMBL/GenBank/DDBJ whole genome shotgun (WGS) entry which is preliminary data.</text>
</comment>
<evidence type="ECO:0000259" key="1">
    <source>
        <dbReference type="Pfam" id="PF01476"/>
    </source>
</evidence>
<keyword evidence="4" id="KW-1185">Reference proteome</keyword>
<dbReference type="Gene3D" id="3.10.350.10">
    <property type="entry name" value="LysM domain"/>
    <property type="match status" value="1"/>
</dbReference>
<dbReference type="InterPro" id="IPR036779">
    <property type="entry name" value="LysM_dom_sf"/>
</dbReference>
<reference evidence="3" key="1">
    <citation type="journal article" date="2018" name="Environ. Microbiol.">
        <title>Sporulation capability and amylosome conservation among diverse human colonic and rumen isolates of the keystone starch-degrader Ruminococcus bromii.</title>
        <authorList>
            <person name="Mukhopadhya I."/>
            <person name="Morais S."/>
            <person name="Laverde-Gomez J."/>
            <person name="Sheridan P.O."/>
            <person name="Walker A.W."/>
            <person name="Kelly W."/>
            <person name="Klieve A.V."/>
            <person name="Ouwerkerk D."/>
            <person name="Duncan S.H."/>
            <person name="Louis P."/>
            <person name="Koropatkin N."/>
            <person name="Cockburn D."/>
            <person name="Kibler R."/>
            <person name="Cooper P.J."/>
            <person name="Sandoval C."/>
            <person name="Crost E."/>
            <person name="Juge N."/>
            <person name="Bayer E.A."/>
            <person name="Flint H.J."/>
        </authorList>
    </citation>
    <scope>NUCLEOTIDE SEQUENCE [LARGE SCALE GENOMIC DNA]</scope>
    <source>
        <strain evidence="3">ATCC 27255</strain>
    </source>
</reference>
<dbReference type="RefSeq" id="WP_101028241.1">
    <property type="nucleotide sequence ID" value="NZ_CABMMZ010000013.1"/>
</dbReference>
<dbReference type="InterPro" id="IPR009826">
    <property type="entry name" value="DNA_circ_N"/>
</dbReference>
<dbReference type="Pfam" id="PF01476">
    <property type="entry name" value="LysM"/>
    <property type="match status" value="1"/>
</dbReference>
<dbReference type="EMBL" id="NNSR01000013">
    <property type="protein sequence ID" value="PKD32743.1"/>
    <property type="molecule type" value="Genomic_DNA"/>
</dbReference>
<evidence type="ECO:0000313" key="4">
    <source>
        <dbReference type="Proteomes" id="UP000233425"/>
    </source>
</evidence>
<dbReference type="InterPro" id="IPR018392">
    <property type="entry name" value="LysM"/>
</dbReference>
<feature type="domain" description="DNA circulation N-terminal" evidence="2">
    <location>
        <begin position="25"/>
        <end position="85"/>
    </location>
</feature>
<feature type="domain" description="LysM" evidence="1">
    <location>
        <begin position="131"/>
        <end position="159"/>
    </location>
</feature>